<reference evidence="7 8" key="1">
    <citation type="submission" date="2016-02" db="EMBL/GenBank/DDBJ databases">
        <authorList>
            <consortium name="Pathogen Informatics"/>
        </authorList>
    </citation>
    <scope>NUCLEOTIDE SEQUENCE [LARGE SCALE GENOMIC DNA]</scope>
    <source>
        <strain evidence="7 8">SS1013</strain>
    </source>
</reference>
<dbReference type="GO" id="GO:0030420">
    <property type="term" value="P:establishment of competence for transformation"/>
    <property type="evidence" value="ECO:0007669"/>
    <property type="project" value="UniProtKB-KW"/>
</dbReference>
<evidence type="ECO:0000256" key="5">
    <source>
        <dbReference type="ARBA" id="ARBA00023044"/>
    </source>
</evidence>
<dbReference type="InterPro" id="IPR004288">
    <property type="entry name" value="Competence_ComC"/>
</dbReference>
<accession>A0A116P8G6</accession>
<comment type="function">
    <text evidence="1">Acts as a pheromone, induces cells to develop competence for genetic transformation.</text>
</comment>
<evidence type="ECO:0000256" key="2">
    <source>
        <dbReference type="ARBA" id="ARBA00004613"/>
    </source>
</evidence>
<comment type="similarity">
    <text evidence="3">Belongs to the ComC family.</text>
</comment>
<dbReference type="GO" id="GO:0005186">
    <property type="term" value="F:pheromone activity"/>
    <property type="evidence" value="ECO:0007669"/>
    <property type="project" value="UniProtKB-KW"/>
</dbReference>
<protein>
    <submittedName>
        <fullName evidence="7">Uncharacterized protein</fullName>
    </submittedName>
</protein>
<keyword evidence="6" id="KW-0178">Competence</keyword>
<comment type="subcellular location">
    <subcellularLocation>
        <location evidence="2">Secreted</location>
    </subcellularLocation>
</comment>
<sequence length="60" mass="6694">MNKLNKLNNIEVIDEKLLTAIEGGKGGKVNIGISISVQWDQIRDTLRGIGDGLFGHRRKY</sequence>
<dbReference type="GO" id="GO:0005576">
    <property type="term" value="C:extracellular region"/>
    <property type="evidence" value="ECO:0007669"/>
    <property type="project" value="UniProtKB-SubCell"/>
</dbReference>
<dbReference type="EMBL" id="FIJK01000042">
    <property type="protein sequence ID" value="CYW43974.1"/>
    <property type="molecule type" value="Genomic_DNA"/>
</dbReference>
<gene>
    <name evidence="7" type="ORF">ERS132539_01613</name>
</gene>
<evidence type="ECO:0000313" key="7">
    <source>
        <dbReference type="EMBL" id="CYW43974.1"/>
    </source>
</evidence>
<keyword evidence="4" id="KW-0964">Secreted</keyword>
<evidence type="ECO:0000256" key="4">
    <source>
        <dbReference type="ARBA" id="ARBA00022525"/>
    </source>
</evidence>
<evidence type="ECO:0000256" key="6">
    <source>
        <dbReference type="ARBA" id="ARBA00023287"/>
    </source>
</evidence>
<dbReference type="Pfam" id="PF03047">
    <property type="entry name" value="ComC"/>
    <property type="match status" value="1"/>
</dbReference>
<name>A0A116P8G6_STRSU</name>
<dbReference type="RefSeq" id="WP_044766673.1">
    <property type="nucleotide sequence ID" value="NZ_CEIH01000030.1"/>
</dbReference>
<dbReference type="Proteomes" id="UP000069526">
    <property type="component" value="Unassembled WGS sequence"/>
</dbReference>
<evidence type="ECO:0000313" key="8">
    <source>
        <dbReference type="Proteomes" id="UP000069526"/>
    </source>
</evidence>
<evidence type="ECO:0000256" key="3">
    <source>
        <dbReference type="ARBA" id="ARBA00009039"/>
    </source>
</evidence>
<organism evidence="7 8">
    <name type="scientific">Streptococcus suis</name>
    <dbReference type="NCBI Taxonomy" id="1307"/>
    <lineage>
        <taxon>Bacteria</taxon>
        <taxon>Bacillati</taxon>
        <taxon>Bacillota</taxon>
        <taxon>Bacilli</taxon>
        <taxon>Lactobacillales</taxon>
        <taxon>Streptococcaceae</taxon>
        <taxon>Streptococcus</taxon>
    </lineage>
</organism>
<proteinExistence type="inferred from homology"/>
<keyword evidence="5" id="KW-0588">Pheromone</keyword>
<dbReference type="AlphaFoldDB" id="A0A116P8G6"/>
<evidence type="ECO:0000256" key="1">
    <source>
        <dbReference type="ARBA" id="ARBA00002667"/>
    </source>
</evidence>